<keyword evidence="1" id="KW-0812">Transmembrane</keyword>
<dbReference type="AlphaFoldDB" id="A0AAX3J9Y5"/>
<keyword evidence="1" id="KW-0472">Membrane</keyword>
<sequence length="86" mass="9311">MSSSFTPLKIVFKQQAINACPPTLHASFKPAAGLADEPFMSPLYPLGFAAAPSSTRTAGHHILPVKLILFFHFISGPAVVWLFRVC</sequence>
<name>A0AAX3J9Y5_9GAMM</name>
<feature type="transmembrane region" description="Helical" evidence="1">
    <location>
        <begin position="62"/>
        <end position="83"/>
    </location>
</feature>
<comment type="caution">
    <text evidence="2">The sequence shown here is derived from an EMBL/GenBank/DDBJ whole genome shotgun (WGS) entry which is preliminary data.</text>
</comment>
<dbReference type="Proteomes" id="UP000433737">
    <property type="component" value="Unassembled WGS sequence"/>
</dbReference>
<reference evidence="2 3" key="1">
    <citation type="submission" date="2019-10" db="EMBL/GenBank/DDBJ databases">
        <authorList>
            <person name="Karimi E."/>
        </authorList>
    </citation>
    <scope>NUCLEOTIDE SEQUENCE [LARGE SCALE GENOMIC DNA]</scope>
    <source>
        <strain evidence="2">Pantoea sp. 111</strain>
    </source>
</reference>
<keyword evidence="1" id="KW-1133">Transmembrane helix</keyword>
<evidence type="ECO:0000313" key="3">
    <source>
        <dbReference type="Proteomes" id="UP000433737"/>
    </source>
</evidence>
<proteinExistence type="predicted"/>
<evidence type="ECO:0000256" key="1">
    <source>
        <dbReference type="SAM" id="Phobius"/>
    </source>
</evidence>
<dbReference type="EMBL" id="CABWMH010000031">
    <property type="protein sequence ID" value="VXC33833.1"/>
    <property type="molecule type" value="Genomic_DNA"/>
</dbReference>
<accession>A0AAX3J9Y5</accession>
<organism evidence="2 3">
    <name type="scientific">Pantoea brenneri</name>
    <dbReference type="NCBI Taxonomy" id="472694"/>
    <lineage>
        <taxon>Bacteria</taxon>
        <taxon>Pseudomonadati</taxon>
        <taxon>Pseudomonadota</taxon>
        <taxon>Gammaproteobacteria</taxon>
        <taxon>Enterobacterales</taxon>
        <taxon>Erwiniaceae</taxon>
        <taxon>Pantoea</taxon>
    </lineage>
</organism>
<gene>
    <name evidence="2" type="ORF">PANT111_370018</name>
</gene>
<evidence type="ECO:0000313" key="2">
    <source>
        <dbReference type="EMBL" id="VXC33833.1"/>
    </source>
</evidence>
<protein>
    <submittedName>
        <fullName evidence="2">Uncharacterized protein</fullName>
    </submittedName>
</protein>